<sequence length="326" mass="36674">MFSIDFGLNLMKGYLRTPIEDQAERSSRVNQEIELLVHVRLQPSGTDARSLRSDRAERTLDRYVATGLGLSSVATSVASGLFALLKVERDKIGAAPYDGCLRTLVEGIKPFVVRLGVKFSAVCKLAGFLKTLEYWHIDKLWDLLTGCFAMVQRISLSPAFRIHSCLTTDVRGQICCSCLDLICDRGVRTKGSRKFVPVVISALSGVGLPRFLSCLFEDVPYSYRSSVTSFPYMPHFTNQFARSGRTVIGQCIETENTKMETKKIQKRFLIDFGLNLMKGCLRTPFEDLAKRSSRVNQEIELLVRVRLAIGCQSWKQSMSRIMPQSF</sequence>
<proteinExistence type="predicted"/>
<dbReference type="Gramene" id="Bo1g100000.1">
    <property type="protein sequence ID" value="Bo1g100000.1"/>
    <property type="gene ID" value="Bo1g100000"/>
</dbReference>
<dbReference type="HOGENOM" id="CLU_042974_0_0_1"/>
<dbReference type="AlphaFoldDB" id="A0A0D3AAY6"/>
<dbReference type="EnsemblPlants" id="Bo1g100000.1">
    <property type="protein sequence ID" value="Bo1g100000.1"/>
    <property type="gene ID" value="Bo1g100000"/>
</dbReference>
<evidence type="ECO:0000313" key="1">
    <source>
        <dbReference type="EnsemblPlants" id="Bo1g100000.1"/>
    </source>
</evidence>
<accession>A0A0D3AAY6</accession>
<keyword evidence="2" id="KW-1185">Reference proteome</keyword>
<evidence type="ECO:0000313" key="2">
    <source>
        <dbReference type="Proteomes" id="UP000032141"/>
    </source>
</evidence>
<reference evidence="1 2" key="1">
    <citation type="journal article" date="2014" name="Genome Biol.">
        <title>Transcriptome and methylome profiling reveals relics of genome dominance in the mesopolyploid Brassica oleracea.</title>
        <authorList>
            <person name="Parkin I.A."/>
            <person name="Koh C."/>
            <person name="Tang H."/>
            <person name="Robinson S.J."/>
            <person name="Kagale S."/>
            <person name="Clarke W.E."/>
            <person name="Town C.D."/>
            <person name="Nixon J."/>
            <person name="Krishnakumar V."/>
            <person name="Bidwell S.L."/>
            <person name="Denoeud F."/>
            <person name="Belcram H."/>
            <person name="Links M.G."/>
            <person name="Just J."/>
            <person name="Clarke C."/>
            <person name="Bender T."/>
            <person name="Huebert T."/>
            <person name="Mason A.S."/>
            <person name="Pires J.C."/>
            <person name="Barker G."/>
            <person name="Moore J."/>
            <person name="Walley P.G."/>
            <person name="Manoli S."/>
            <person name="Batley J."/>
            <person name="Edwards D."/>
            <person name="Nelson M.N."/>
            <person name="Wang X."/>
            <person name="Paterson A.H."/>
            <person name="King G."/>
            <person name="Bancroft I."/>
            <person name="Chalhoub B."/>
            <person name="Sharpe A.G."/>
        </authorList>
    </citation>
    <scope>NUCLEOTIDE SEQUENCE</scope>
    <source>
        <strain evidence="1 2">cv. TO1000</strain>
    </source>
</reference>
<protein>
    <submittedName>
        <fullName evidence="1">Uncharacterized protein</fullName>
    </submittedName>
</protein>
<organism evidence="1 2">
    <name type="scientific">Brassica oleracea var. oleracea</name>
    <dbReference type="NCBI Taxonomy" id="109376"/>
    <lineage>
        <taxon>Eukaryota</taxon>
        <taxon>Viridiplantae</taxon>
        <taxon>Streptophyta</taxon>
        <taxon>Embryophyta</taxon>
        <taxon>Tracheophyta</taxon>
        <taxon>Spermatophyta</taxon>
        <taxon>Magnoliopsida</taxon>
        <taxon>eudicotyledons</taxon>
        <taxon>Gunneridae</taxon>
        <taxon>Pentapetalae</taxon>
        <taxon>rosids</taxon>
        <taxon>malvids</taxon>
        <taxon>Brassicales</taxon>
        <taxon>Brassicaceae</taxon>
        <taxon>Brassiceae</taxon>
        <taxon>Brassica</taxon>
    </lineage>
</organism>
<dbReference type="Proteomes" id="UP000032141">
    <property type="component" value="Chromosome C1"/>
</dbReference>
<name>A0A0D3AAY6_BRAOL</name>
<reference evidence="1" key="2">
    <citation type="submission" date="2015-03" db="UniProtKB">
        <authorList>
            <consortium name="EnsemblPlants"/>
        </authorList>
    </citation>
    <scope>IDENTIFICATION</scope>
</reference>